<dbReference type="InterPro" id="IPR029058">
    <property type="entry name" value="AB_hydrolase_fold"/>
</dbReference>
<evidence type="ECO:0000256" key="2">
    <source>
        <dbReference type="ARBA" id="ARBA00022801"/>
    </source>
</evidence>
<dbReference type="PIRSF" id="PIRSF005539">
    <property type="entry name" value="Pept_S33_TRI_F1"/>
    <property type="match status" value="1"/>
</dbReference>
<accession>A0A9P6HUG9</accession>
<sequence length="314" mass="34881">MVTLKVTKGKVPFPHPSLPANSNPQTSYLILGDLSAGGTPLVALHGGPGIPHVYLLPLLKHYHRRTKTPVLLYDQIGCGASTRYPATRGDESLWTVALFVAELENLLARLGVGRFDLYGHSWGGMLAAVVATASASPALAPRVRRLVLGSAPASLRLWEAAQREWLREMPGAVREAIERAEESGEYESEEYQNAVMEYYKVHMCNIWPFPAVVAEAFEELEKDSTVYETMNGPSEITIIGNLKTYDWVERCREIEAPTLIVHGEVDEASELVVQPWARNIADSQLKMIEKGTHMVHLEQLEKYSSILESFLQGE</sequence>
<evidence type="ECO:0000313" key="5">
    <source>
        <dbReference type="Proteomes" id="UP000781932"/>
    </source>
</evidence>
<keyword evidence="2" id="KW-0378">Hydrolase</keyword>
<dbReference type="PRINTS" id="PR00793">
    <property type="entry name" value="PROAMNOPTASE"/>
</dbReference>
<dbReference type="AlphaFoldDB" id="A0A9P6HUG9"/>
<dbReference type="PANTHER" id="PTHR43194">
    <property type="entry name" value="HYDROLASE ALPHA/BETA FOLD FAMILY"/>
    <property type="match status" value="1"/>
</dbReference>
<dbReference type="Proteomes" id="UP000781932">
    <property type="component" value="Unassembled WGS sequence"/>
</dbReference>
<dbReference type="SUPFAM" id="SSF53474">
    <property type="entry name" value="alpha/beta-Hydrolases"/>
    <property type="match status" value="1"/>
</dbReference>
<gene>
    <name evidence="4" type="ORF">CkaCkLH20_11193</name>
</gene>
<evidence type="ECO:0000313" key="4">
    <source>
        <dbReference type="EMBL" id="KAF9871272.1"/>
    </source>
</evidence>
<protein>
    <recommendedName>
        <fullName evidence="3">AB hydrolase-1 domain-containing protein</fullName>
    </recommendedName>
</protein>
<dbReference type="Gene3D" id="3.40.50.1820">
    <property type="entry name" value="alpha/beta hydrolase"/>
    <property type="match status" value="1"/>
</dbReference>
<dbReference type="InterPro" id="IPR000073">
    <property type="entry name" value="AB_hydrolase_1"/>
</dbReference>
<reference evidence="4" key="2">
    <citation type="submission" date="2020-11" db="EMBL/GenBank/DDBJ databases">
        <title>Whole genome sequencing of Colletotrichum sp.</title>
        <authorList>
            <person name="Li H."/>
        </authorList>
    </citation>
    <scope>NUCLEOTIDE SEQUENCE</scope>
    <source>
        <strain evidence="4">CkLH20</strain>
    </source>
</reference>
<organism evidence="4 5">
    <name type="scientific">Colletotrichum karsti</name>
    <dbReference type="NCBI Taxonomy" id="1095194"/>
    <lineage>
        <taxon>Eukaryota</taxon>
        <taxon>Fungi</taxon>
        <taxon>Dikarya</taxon>
        <taxon>Ascomycota</taxon>
        <taxon>Pezizomycotina</taxon>
        <taxon>Sordariomycetes</taxon>
        <taxon>Hypocreomycetidae</taxon>
        <taxon>Glomerellales</taxon>
        <taxon>Glomerellaceae</taxon>
        <taxon>Colletotrichum</taxon>
        <taxon>Colletotrichum boninense species complex</taxon>
    </lineage>
</organism>
<dbReference type="RefSeq" id="XP_038740733.1">
    <property type="nucleotide sequence ID" value="XM_038893907.1"/>
</dbReference>
<dbReference type="InterPro" id="IPR050228">
    <property type="entry name" value="Carboxylesterase_BioH"/>
</dbReference>
<keyword evidence="5" id="KW-1185">Reference proteome</keyword>
<name>A0A9P6HUG9_9PEZI</name>
<proteinExistence type="inferred from homology"/>
<dbReference type="OrthoDB" id="4813768at2759"/>
<dbReference type="GO" id="GO:0008233">
    <property type="term" value="F:peptidase activity"/>
    <property type="evidence" value="ECO:0007669"/>
    <property type="project" value="InterPro"/>
</dbReference>
<dbReference type="GO" id="GO:0006508">
    <property type="term" value="P:proteolysis"/>
    <property type="evidence" value="ECO:0007669"/>
    <property type="project" value="InterPro"/>
</dbReference>
<dbReference type="EMBL" id="JAATWM020000046">
    <property type="protein sequence ID" value="KAF9871272.1"/>
    <property type="molecule type" value="Genomic_DNA"/>
</dbReference>
<reference evidence="4" key="1">
    <citation type="submission" date="2020-03" db="EMBL/GenBank/DDBJ databases">
        <authorList>
            <person name="He L."/>
        </authorList>
    </citation>
    <scope>NUCLEOTIDE SEQUENCE</scope>
    <source>
        <strain evidence="4">CkLH20</strain>
    </source>
</reference>
<dbReference type="InterPro" id="IPR002410">
    <property type="entry name" value="Peptidase_S33"/>
</dbReference>
<evidence type="ECO:0000259" key="3">
    <source>
        <dbReference type="Pfam" id="PF00561"/>
    </source>
</evidence>
<comment type="caution">
    <text evidence="4">The sequence shown here is derived from an EMBL/GenBank/DDBJ whole genome shotgun (WGS) entry which is preliminary data.</text>
</comment>
<evidence type="ECO:0000256" key="1">
    <source>
        <dbReference type="ARBA" id="ARBA00010088"/>
    </source>
</evidence>
<dbReference type="PANTHER" id="PTHR43194:SF2">
    <property type="entry name" value="PEROXISOMAL MEMBRANE PROTEIN LPX1"/>
    <property type="match status" value="1"/>
</dbReference>
<dbReference type="NCBIfam" id="TIGR01250">
    <property type="entry name" value="pro_imino_pep_2"/>
    <property type="match status" value="1"/>
</dbReference>
<feature type="domain" description="AB hydrolase-1" evidence="3">
    <location>
        <begin position="40"/>
        <end position="298"/>
    </location>
</feature>
<dbReference type="InterPro" id="IPR005945">
    <property type="entry name" value="Pro_imino_pep"/>
</dbReference>
<comment type="similarity">
    <text evidence="1">Belongs to the peptidase S33 family.</text>
</comment>
<dbReference type="Pfam" id="PF00561">
    <property type="entry name" value="Abhydrolase_1"/>
    <property type="match status" value="1"/>
</dbReference>
<dbReference type="GeneID" id="62166981"/>